<dbReference type="Pfam" id="PF00646">
    <property type="entry name" value="F-box"/>
    <property type="match status" value="1"/>
</dbReference>
<evidence type="ECO:0000313" key="3">
    <source>
        <dbReference type="EMBL" id="KAF9956447.1"/>
    </source>
</evidence>
<feature type="domain" description="F-box" evidence="2">
    <location>
        <begin position="1"/>
        <end position="49"/>
    </location>
</feature>
<evidence type="ECO:0000313" key="4">
    <source>
        <dbReference type="Proteomes" id="UP000738359"/>
    </source>
</evidence>
<reference evidence="3" key="1">
    <citation type="journal article" date="2020" name="Fungal Divers.">
        <title>Resolving the Mortierellaceae phylogeny through synthesis of multi-gene phylogenetics and phylogenomics.</title>
        <authorList>
            <person name="Vandepol N."/>
            <person name="Liber J."/>
            <person name="Desiro A."/>
            <person name="Na H."/>
            <person name="Kennedy M."/>
            <person name="Barry K."/>
            <person name="Grigoriev I.V."/>
            <person name="Miller A.N."/>
            <person name="O'Donnell K."/>
            <person name="Stajich J.E."/>
            <person name="Bonito G."/>
        </authorList>
    </citation>
    <scope>NUCLEOTIDE SEQUENCE</scope>
    <source>
        <strain evidence="3">CK1249</strain>
    </source>
</reference>
<organism evidence="3 4">
    <name type="scientific">Mortierella alpina</name>
    <name type="common">Oleaginous fungus</name>
    <name type="synonym">Mortierella renispora</name>
    <dbReference type="NCBI Taxonomy" id="64518"/>
    <lineage>
        <taxon>Eukaryota</taxon>
        <taxon>Fungi</taxon>
        <taxon>Fungi incertae sedis</taxon>
        <taxon>Mucoromycota</taxon>
        <taxon>Mortierellomycotina</taxon>
        <taxon>Mortierellomycetes</taxon>
        <taxon>Mortierellales</taxon>
        <taxon>Mortierellaceae</taxon>
        <taxon>Mortierella</taxon>
    </lineage>
</organism>
<comment type="caution">
    <text evidence="3">The sequence shown here is derived from an EMBL/GenBank/DDBJ whole genome shotgun (WGS) entry which is preliminary data.</text>
</comment>
<dbReference type="InterPro" id="IPR036047">
    <property type="entry name" value="F-box-like_dom_sf"/>
</dbReference>
<dbReference type="InterPro" id="IPR001810">
    <property type="entry name" value="F-box_dom"/>
</dbReference>
<dbReference type="CDD" id="cd09917">
    <property type="entry name" value="F-box_SF"/>
    <property type="match status" value="1"/>
</dbReference>
<feature type="signal peptide" evidence="1">
    <location>
        <begin position="1"/>
        <end position="21"/>
    </location>
</feature>
<keyword evidence="1" id="KW-0732">Signal</keyword>
<name>A0A9P6M001_MORAP</name>
<evidence type="ECO:0000256" key="1">
    <source>
        <dbReference type="SAM" id="SignalP"/>
    </source>
</evidence>
<dbReference type="EMBL" id="JAAAHY010000839">
    <property type="protein sequence ID" value="KAF9956447.1"/>
    <property type="molecule type" value="Genomic_DNA"/>
</dbReference>
<sequence length="165" mass="18449">MDSLPQELLCILLGYLQVLDAFRVAGVCKHLRSASMNLVDARLADFTSLPATVKDRFRTSVISPDNMKILKRYQAIDLSRTGVTAEDVVSLIRCGITVITIHQCFNIDQRSLLSGLRDYGAENPDVFVSLHTARSHIGMWLNLRSDLMPYSGNICIYDDNTQSKV</sequence>
<protein>
    <recommendedName>
        <fullName evidence="2">F-box domain-containing protein</fullName>
    </recommendedName>
</protein>
<accession>A0A9P6M001</accession>
<feature type="chain" id="PRO_5040448239" description="F-box domain-containing protein" evidence="1">
    <location>
        <begin position="22"/>
        <end position="165"/>
    </location>
</feature>
<dbReference type="Proteomes" id="UP000738359">
    <property type="component" value="Unassembled WGS sequence"/>
</dbReference>
<dbReference type="OrthoDB" id="2431096at2759"/>
<dbReference type="PROSITE" id="PS50181">
    <property type="entry name" value="FBOX"/>
    <property type="match status" value="1"/>
</dbReference>
<dbReference type="AlphaFoldDB" id="A0A9P6M001"/>
<dbReference type="SUPFAM" id="SSF81383">
    <property type="entry name" value="F-box domain"/>
    <property type="match status" value="1"/>
</dbReference>
<proteinExistence type="predicted"/>
<gene>
    <name evidence="3" type="ORF">BGZ70_009877</name>
</gene>
<evidence type="ECO:0000259" key="2">
    <source>
        <dbReference type="PROSITE" id="PS50181"/>
    </source>
</evidence>
<keyword evidence="4" id="KW-1185">Reference proteome</keyword>